<proteinExistence type="predicted"/>
<keyword evidence="1" id="KW-1133">Transmembrane helix</keyword>
<keyword evidence="1" id="KW-0812">Transmembrane</keyword>
<dbReference type="GeneID" id="56081304"/>
<evidence type="ECO:0000259" key="2">
    <source>
        <dbReference type="Pfam" id="PF12158"/>
    </source>
</evidence>
<dbReference type="InterPro" id="IPR010916">
    <property type="entry name" value="TonB_box_CS"/>
</dbReference>
<dbReference type="Pfam" id="PF12158">
    <property type="entry name" value="DUF3592"/>
    <property type="match status" value="1"/>
</dbReference>
<gene>
    <name evidence="3" type="ORF">HZS54_01905</name>
</gene>
<sequence>MSDDSGLSIDGPESLRGALLLLLVGLAITGYGGYDYVQQSEAVRDSVEVTATVESVGVETTSARRGVDHEPTVRFTYEYEGTAYESTSVFPASISPTYDTESAAREVVAEYEEGATTTAYVAPDRPGDAFLQNRTTNTPLFAAAFGLFFVLGGGWFSLKHL</sequence>
<dbReference type="PROSITE" id="PS00430">
    <property type="entry name" value="TONB_DEPENDENT_REC_1"/>
    <property type="match status" value="1"/>
</dbReference>
<accession>A0A7D5PDP1</accession>
<organism evidence="3 4">
    <name type="scientific">Halosimplex pelagicum</name>
    <dbReference type="NCBI Taxonomy" id="869886"/>
    <lineage>
        <taxon>Archaea</taxon>
        <taxon>Methanobacteriati</taxon>
        <taxon>Methanobacteriota</taxon>
        <taxon>Stenosarchaea group</taxon>
        <taxon>Halobacteria</taxon>
        <taxon>Halobacteriales</taxon>
        <taxon>Haloarculaceae</taxon>
        <taxon>Halosimplex</taxon>
    </lineage>
</organism>
<protein>
    <submittedName>
        <fullName evidence="3">DUF3592 domain-containing protein</fullName>
    </submittedName>
</protein>
<dbReference type="RefSeq" id="WP_179920287.1">
    <property type="nucleotide sequence ID" value="NZ_CP058909.1"/>
</dbReference>
<name>A0A7D5PDP1_9EURY</name>
<dbReference type="AlphaFoldDB" id="A0A7D5PDP1"/>
<feature type="domain" description="DUF3592" evidence="2">
    <location>
        <begin position="49"/>
        <end position="133"/>
    </location>
</feature>
<keyword evidence="1" id="KW-0472">Membrane</keyword>
<dbReference type="OrthoDB" id="186649at2157"/>
<feature type="transmembrane region" description="Helical" evidence="1">
    <location>
        <begin position="15"/>
        <end position="34"/>
    </location>
</feature>
<evidence type="ECO:0000313" key="4">
    <source>
        <dbReference type="Proteomes" id="UP000509346"/>
    </source>
</evidence>
<evidence type="ECO:0000313" key="3">
    <source>
        <dbReference type="EMBL" id="QLH80459.1"/>
    </source>
</evidence>
<keyword evidence="4" id="KW-1185">Reference proteome</keyword>
<dbReference type="InterPro" id="IPR021994">
    <property type="entry name" value="DUF3592"/>
</dbReference>
<dbReference type="Proteomes" id="UP000509346">
    <property type="component" value="Chromosome"/>
</dbReference>
<feature type="transmembrane region" description="Helical" evidence="1">
    <location>
        <begin position="140"/>
        <end position="158"/>
    </location>
</feature>
<dbReference type="KEGG" id="hpel:HZS54_01905"/>
<evidence type="ECO:0000256" key="1">
    <source>
        <dbReference type="SAM" id="Phobius"/>
    </source>
</evidence>
<dbReference type="EMBL" id="CP058909">
    <property type="protein sequence ID" value="QLH80459.1"/>
    <property type="molecule type" value="Genomic_DNA"/>
</dbReference>
<reference evidence="3 4" key="1">
    <citation type="submission" date="2020-07" db="EMBL/GenBank/DDBJ databases">
        <title>Halosimplex litoreum sp. nov. and Halosimplex rubrum sp. nov., isolated from different salt environments.</title>
        <authorList>
            <person name="Cui H."/>
        </authorList>
    </citation>
    <scope>NUCLEOTIDE SEQUENCE [LARGE SCALE GENOMIC DNA]</scope>
    <source>
        <strain evidence="3 4">R2</strain>
    </source>
</reference>